<dbReference type="Gene3D" id="3.90.550.10">
    <property type="entry name" value="Spore Coat Polysaccharide Biosynthesis Protein SpsA, Chain A"/>
    <property type="match status" value="1"/>
</dbReference>
<dbReference type="GO" id="GO:0005886">
    <property type="term" value="C:plasma membrane"/>
    <property type="evidence" value="ECO:0007669"/>
    <property type="project" value="UniProtKB-SubCell"/>
</dbReference>
<feature type="domain" description="Glycosyltransferase 2-like" evidence="10">
    <location>
        <begin position="15"/>
        <end position="176"/>
    </location>
</feature>
<dbReference type="FunFam" id="3.90.550.10:FF:000079">
    <property type="entry name" value="Probable glycosyl transferase"/>
    <property type="match status" value="1"/>
</dbReference>
<evidence type="ECO:0000256" key="3">
    <source>
        <dbReference type="ARBA" id="ARBA00022676"/>
    </source>
</evidence>
<evidence type="ECO:0000256" key="8">
    <source>
        <dbReference type="ARBA" id="ARBA00038152"/>
    </source>
</evidence>
<evidence type="ECO:0000256" key="9">
    <source>
        <dbReference type="SAM" id="Phobius"/>
    </source>
</evidence>
<comment type="caution">
    <text evidence="11">The sequence shown here is derived from an EMBL/GenBank/DDBJ whole genome shotgun (WGS) entry which is preliminary data.</text>
</comment>
<keyword evidence="3" id="KW-0328">Glycosyltransferase</keyword>
<keyword evidence="4 11" id="KW-0808">Transferase</keyword>
<dbReference type="PANTHER" id="PTHR48090:SF1">
    <property type="entry name" value="PROPHAGE BACTOPRENOL GLUCOSYL TRANSFERASE HOMOLOG"/>
    <property type="match status" value="1"/>
</dbReference>
<protein>
    <submittedName>
        <fullName evidence="11">Glycosyltransferase</fullName>
    </submittedName>
</protein>
<dbReference type="AlphaFoldDB" id="A0A330GTV0"/>
<dbReference type="InterPro" id="IPR050256">
    <property type="entry name" value="Glycosyltransferase_2"/>
</dbReference>
<organism evidence="11 12">
    <name type="scientific">Mesorhizobium atlanticum</name>
    <dbReference type="NCBI Taxonomy" id="2233532"/>
    <lineage>
        <taxon>Bacteria</taxon>
        <taxon>Pseudomonadati</taxon>
        <taxon>Pseudomonadota</taxon>
        <taxon>Alphaproteobacteria</taxon>
        <taxon>Hyphomicrobiales</taxon>
        <taxon>Phyllobacteriaceae</taxon>
        <taxon>Mesorhizobium</taxon>
    </lineage>
</organism>
<dbReference type="InterPro" id="IPR029044">
    <property type="entry name" value="Nucleotide-diphossugar_trans"/>
</dbReference>
<dbReference type="OrthoDB" id="9807795at2"/>
<evidence type="ECO:0000256" key="1">
    <source>
        <dbReference type="ARBA" id="ARBA00004651"/>
    </source>
</evidence>
<evidence type="ECO:0000259" key="10">
    <source>
        <dbReference type="Pfam" id="PF00535"/>
    </source>
</evidence>
<name>A0A330GTV0_9HYPH</name>
<accession>A0A330GTV0</accession>
<keyword evidence="12" id="KW-1185">Reference proteome</keyword>
<evidence type="ECO:0000313" key="11">
    <source>
        <dbReference type="EMBL" id="RAZ75366.1"/>
    </source>
</evidence>
<evidence type="ECO:0000256" key="4">
    <source>
        <dbReference type="ARBA" id="ARBA00022679"/>
    </source>
</evidence>
<reference evidence="11 12" key="1">
    <citation type="submission" date="2018-07" db="EMBL/GenBank/DDBJ databases">
        <title>Diversity of Mesorhizobium strains in Brazil.</title>
        <authorList>
            <person name="Helene L.C.F."/>
            <person name="Dall'Agnol R."/>
            <person name="Delamuta J.R.M."/>
            <person name="Hungria M."/>
        </authorList>
    </citation>
    <scope>NUCLEOTIDE SEQUENCE [LARGE SCALE GENOMIC DNA]</scope>
    <source>
        <strain evidence="11 12">CNPSo 3140</strain>
    </source>
</reference>
<dbReference type="EMBL" id="QMBQ01000005">
    <property type="protein sequence ID" value="RAZ75366.1"/>
    <property type="molecule type" value="Genomic_DNA"/>
</dbReference>
<keyword evidence="6 9" id="KW-1133">Transmembrane helix</keyword>
<dbReference type="GO" id="GO:0016757">
    <property type="term" value="F:glycosyltransferase activity"/>
    <property type="evidence" value="ECO:0007669"/>
    <property type="project" value="UniProtKB-KW"/>
</dbReference>
<dbReference type="Proteomes" id="UP000251956">
    <property type="component" value="Unassembled WGS sequence"/>
</dbReference>
<dbReference type="InterPro" id="IPR001173">
    <property type="entry name" value="Glyco_trans_2-like"/>
</dbReference>
<feature type="transmembrane region" description="Helical" evidence="9">
    <location>
        <begin position="276"/>
        <end position="297"/>
    </location>
</feature>
<evidence type="ECO:0000256" key="2">
    <source>
        <dbReference type="ARBA" id="ARBA00022475"/>
    </source>
</evidence>
<gene>
    <name evidence="11" type="ORF">DPM35_20400</name>
</gene>
<keyword evidence="2" id="KW-1003">Cell membrane</keyword>
<dbReference type="CDD" id="cd04187">
    <property type="entry name" value="DPM1_like_bac"/>
    <property type="match status" value="1"/>
</dbReference>
<sequence length="344" mass="38132">MNAGNAAGRKAPVYSLVIPIFNEEAVLPLLVRRINALLDKLDDSAEAIFVDDGSRDTSVIFLRGMAASDPRFRLIELSRNFGHQIAITAGMDAAAGDAVVVMDADLQDPPEVVLDLVAKWKEGYEIVYARRTKREGETLFKRVSASLFYRALEQMTSVTIPRDVGDFRLVGRKALDTFKQMPERDRFVRGMFGWMGFKQTAVSFERPERAAGETKYPFWKMVRLAVHGVIGFSDKPLRLALWAGLAVSGFAALLGVFALFSWLFASGIVHGWTSTVVIISFLSGINLFMTGIVGLYVGGIHAEVKRRPLYVIDRLTGFEEAVNMAAENRNRSTASPSARDRRFG</sequence>
<evidence type="ECO:0000256" key="7">
    <source>
        <dbReference type="ARBA" id="ARBA00023136"/>
    </source>
</evidence>
<comment type="similarity">
    <text evidence="8">Belongs to the glycosyltransferase 2 family. GtrB subfamily.</text>
</comment>
<dbReference type="PANTHER" id="PTHR48090">
    <property type="entry name" value="UNDECAPRENYL-PHOSPHATE 4-DEOXY-4-FORMAMIDO-L-ARABINOSE TRANSFERASE-RELATED"/>
    <property type="match status" value="1"/>
</dbReference>
<feature type="transmembrane region" description="Helical" evidence="9">
    <location>
        <begin position="239"/>
        <end position="264"/>
    </location>
</feature>
<keyword evidence="7 9" id="KW-0472">Membrane</keyword>
<proteinExistence type="inferred from homology"/>
<keyword evidence="5 9" id="KW-0812">Transmembrane</keyword>
<dbReference type="RefSeq" id="WP_112129129.1">
    <property type="nucleotide sequence ID" value="NZ_QMBQ01000005.1"/>
</dbReference>
<dbReference type="Pfam" id="PF00535">
    <property type="entry name" value="Glycos_transf_2"/>
    <property type="match status" value="1"/>
</dbReference>
<comment type="subcellular location">
    <subcellularLocation>
        <location evidence="1">Cell membrane</location>
        <topology evidence="1">Multi-pass membrane protein</topology>
    </subcellularLocation>
</comment>
<dbReference type="SUPFAM" id="SSF53448">
    <property type="entry name" value="Nucleotide-diphospho-sugar transferases"/>
    <property type="match status" value="1"/>
</dbReference>
<evidence type="ECO:0000256" key="6">
    <source>
        <dbReference type="ARBA" id="ARBA00022989"/>
    </source>
</evidence>
<evidence type="ECO:0000256" key="5">
    <source>
        <dbReference type="ARBA" id="ARBA00022692"/>
    </source>
</evidence>
<evidence type="ECO:0000313" key="12">
    <source>
        <dbReference type="Proteomes" id="UP000251956"/>
    </source>
</evidence>